<dbReference type="SUPFAM" id="SSF52540">
    <property type="entry name" value="P-loop containing nucleoside triphosphate hydrolases"/>
    <property type="match status" value="1"/>
</dbReference>
<keyword evidence="9" id="KW-0411">Iron-sulfur</keyword>
<evidence type="ECO:0000256" key="6">
    <source>
        <dbReference type="ARBA" id="ARBA00022806"/>
    </source>
</evidence>
<dbReference type="InterPro" id="IPR045028">
    <property type="entry name" value="DinG/Rad3-like"/>
</dbReference>
<evidence type="ECO:0000256" key="3">
    <source>
        <dbReference type="ARBA" id="ARBA00022741"/>
    </source>
</evidence>
<proteinExistence type="inferred from homology"/>
<dbReference type="OrthoDB" id="9765586at2"/>
<accession>A0A0A3I8V1</accession>
<dbReference type="GO" id="GO:0003678">
    <property type="term" value="F:DNA helicase activity"/>
    <property type="evidence" value="ECO:0007669"/>
    <property type="project" value="InterPro"/>
</dbReference>
<dbReference type="Gene3D" id="3.90.320.10">
    <property type="match status" value="1"/>
</dbReference>
<evidence type="ECO:0000256" key="10">
    <source>
        <dbReference type="ARBA" id="ARBA00023125"/>
    </source>
</evidence>
<dbReference type="GO" id="GO:0005524">
    <property type="term" value="F:ATP binding"/>
    <property type="evidence" value="ECO:0007669"/>
    <property type="project" value="UniProtKB-KW"/>
</dbReference>
<dbReference type="PANTHER" id="PTHR11472:SF34">
    <property type="entry name" value="REGULATOR OF TELOMERE ELONGATION HELICASE 1"/>
    <property type="match status" value="1"/>
</dbReference>
<keyword evidence="7" id="KW-0067">ATP-binding</keyword>
<dbReference type="InterPro" id="IPR011604">
    <property type="entry name" value="PDDEXK-like_dom_sf"/>
</dbReference>
<evidence type="ECO:0000256" key="13">
    <source>
        <dbReference type="ARBA" id="ARBA00038058"/>
    </source>
</evidence>
<comment type="similarity">
    <text evidence="13">Belongs to the helicase family. DinG subfamily.</text>
</comment>
<dbReference type="AlphaFoldDB" id="A0A0A3I8V1"/>
<evidence type="ECO:0000259" key="14">
    <source>
        <dbReference type="PROSITE" id="PS51193"/>
    </source>
</evidence>
<dbReference type="GO" id="GO:0051539">
    <property type="term" value="F:4 iron, 4 sulfur cluster binding"/>
    <property type="evidence" value="ECO:0007669"/>
    <property type="project" value="UniProtKB-KW"/>
</dbReference>
<dbReference type="Gene3D" id="1.10.275.40">
    <property type="match status" value="1"/>
</dbReference>
<dbReference type="GO" id="GO:0006281">
    <property type="term" value="P:DNA repair"/>
    <property type="evidence" value="ECO:0007669"/>
    <property type="project" value="UniProtKB-KW"/>
</dbReference>
<keyword evidence="5" id="KW-0378">Hydrolase</keyword>
<keyword evidence="10" id="KW-0238">DNA-binding</keyword>
<evidence type="ECO:0000256" key="9">
    <source>
        <dbReference type="ARBA" id="ARBA00023014"/>
    </source>
</evidence>
<dbReference type="SMART" id="SM00488">
    <property type="entry name" value="DEXDc2"/>
    <property type="match status" value="1"/>
</dbReference>
<keyword evidence="6 15" id="KW-0347">Helicase</keyword>
<keyword evidence="2" id="KW-0479">Metal-binding</keyword>
<evidence type="ECO:0000256" key="5">
    <source>
        <dbReference type="ARBA" id="ARBA00022801"/>
    </source>
</evidence>
<dbReference type="InterPro" id="IPR010614">
    <property type="entry name" value="RAD3-like_helicase_DEAD"/>
</dbReference>
<dbReference type="EMBL" id="JPVN01000003">
    <property type="protein sequence ID" value="KGR79910.1"/>
    <property type="molecule type" value="Genomic_DNA"/>
</dbReference>
<evidence type="ECO:0000256" key="8">
    <source>
        <dbReference type="ARBA" id="ARBA00023004"/>
    </source>
</evidence>
<evidence type="ECO:0000256" key="4">
    <source>
        <dbReference type="ARBA" id="ARBA00022763"/>
    </source>
</evidence>
<dbReference type="InterPro" id="IPR027417">
    <property type="entry name" value="P-loop_NTPase"/>
</dbReference>
<sequence>MLPEIKLSVRNLVEYVFSSGSIDNKFRTATTMTEGTKAHKAIQSTYEETDQKEVFLKTEIRHEDMNFVIEGRCDGLLFRGDEIIIDEIKSTSRELASIEEDSIPVHWAQAKVYAYIYANDTNRDCMSVQLTYIHIVTDEQKKFQKRFTFHELEQFVLELVKGFYPYAQLMYKHKIRRDKSISDLPFPFETFRQGQRKFAGAIYKTITEESNLFANAPTGIGKTISSIYPTIKALGEGKLERMFYLTAKTITRQNAEEAFSELKNKGLVFSAVTITAKDKVCFKENTLCQKDYCEFANGYYDRINDAVLDIFSHETFISRATIEDYARKHTLCPFEFSLDLAFVADAIICDYNYIFDPKVSLKRFFDEHKRNSVLLIDEAHNLVDRAREMYSAELTKKPFLTLKRDYKGSQLSVSSNKVNKYFIEIKKKCTEDGQLVLKELQEDLVELIDEFVKCAEIELLQPAKLDDQQLLLDTYYAATAFVRTSKIYDERFVTYVEADNQEVLLKMFCLDPSYQLQQIRKRFRATIYFSATLLPFQYFMDMLGDSKEDYTLAIPSPFAREQTEVFIQPISTRYRAREHSKKQILDMLARLVNSRQGNYLIFFPSYQYMKSVYEEFRTAFPDIKTIIQNNSMDELEREQFLEEFKEDNITTLIGFAVLGGIFSEGVDLKGNRLNGVVVVGVGLPQLCLERNIIKDYFHSTGKNGYDYAYTFPGMNKVLQAGGRLIRSETDTGVIVLVDDRFLTPKYQNLLPVEWKDFEIVQN</sequence>
<keyword evidence="16" id="KW-1185">Reference proteome</keyword>
<evidence type="ECO:0000256" key="7">
    <source>
        <dbReference type="ARBA" id="ARBA00022840"/>
    </source>
</evidence>
<dbReference type="InterPro" id="IPR014013">
    <property type="entry name" value="Helic_SF1/SF2_ATP-bd_DinG/Rad3"/>
</dbReference>
<gene>
    <name evidence="15" type="ORF">CD29_02825</name>
</gene>
<dbReference type="Gene3D" id="1.10.30.20">
    <property type="entry name" value="Bacterial XPD DNA helicase, FeS cluster domain"/>
    <property type="match status" value="1"/>
</dbReference>
<dbReference type="GO" id="GO:0003677">
    <property type="term" value="F:DNA binding"/>
    <property type="evidence" value="ECO:0007669"/>
    <property type="project" value="UniProtKB-KW"/>
</dbReference>
<dbReference type="GO" id="GO:0016818">
    <property type="term" value="F:hydrolase activity, acting on acid anhydrides, in phosphorus-containing anhydrides"/>
    <property type="evidence" value="ECO:0007669"/>
    <property type="project" value="InterPro"/>
</dbReference>
<dbReference type="Gene3D" id="3.40.50.300">
    <property type="entry name" value="P-loop containing nucleotide triphosphate hydrolases"/>
    <property type="match status" value="2"/>
</dbReference>
<evidence type="ECO:0000256" key="2">
    <source>
        <dbReference type="ARBA" id="ARBA00022723"/>
    </source>
</evidence>
<dbReference type="PROSITE" id="PS51193">
    <property type="entry name" value="HELICASE_ATP_BIND_2"/>
    <property type="match status" value="1"/>
</dbReference>
<evidence type="ECO:0000256" key="1">
    <source>
        <dbReference type="ARBA" id="ARBA00022485"/>
    </source>
</evidence>
<dbReference type="SMART" id="SM00491">
    <property type="entry name" value="HELICc2"/>
    <property type="match status" value="1"/>
</dbReference>
<comment type="caution">
    <text evidence="15">The sequence shown here is derived from an EMBL/GenBank/DDBJ whole genome shotgun (WGS) entry which is preliminary data.</text>
</comment>
<dbReference type="InterPro" id="IPR006555">
    <property type="entry name" value="ATP-dep_Helicase_C"/>
</dbReference>
<keyword evidence="12" id="KW-0413">Isomerase</keyword>
<reference evidence="15 16" key="1">
    <citation type="submission" date="2014-02" db="EMBL/GenBank/DDBJ databases">
        <title>Draft genome sequence of Lysinibacillus manganicus DSM 26584T.</title>
        <authorList>
            <person name="Zhang F."/>
            <person name="Wang G."/>
            <person name="Zhang L."/>
        </authorList>
    </citation>
    <scope>NUCLEOTIDE SEQUENCE [LARGE SCALE GENOMIC DNA]</scope>
    <source>
        <strain evidence="15 16">DSM 26584</strain>
    </source>
</reference>
<dbReference type="InterPro" id="IPR006554">
    <property type="entry name" value="Helicase-like_DEXD_c2"/>
</dbReference>
<keyword evidence="11" id="KW-0234">DNA repair</keyword>
<dbReference type="GO" id="GO:0046872">
    <property type="term" value="F:metal ion binding"/>
    <property type="evidence" value="ECO:0007669"/>
    <property type="project" value="UniProtKB-KW"/>
</dbReference>
<dbReference type="Proteomes" id="UP000030416">
    <property type="component" value="Unassembled WGS sequence"/>
</dbReference>
<keyword evidence="8" id="KW-0408">Iron</keyword>
<evidence type="ECO:0000256" key="12">
    <source>
        <dbReference type="ARBA" id="ARBA00023235"/>
    </source>
</evidence>
<evidence type="ECO:0000256" key="11">
    <source>
        <dbReference type="ARBA" id="ARBA00023204"/>
    </source>
</evidence>
<protein>
    <submittedName>
        <fullName evidence="15">ATP-dependent helicase</fullName>
    </submittedName>
</protein>
<dbReference type="Pfam" id="PF13307">
    <property type="entry name" value="Helicase_C_2"/>
    <property type="match status" value="1"/>
</dbReference>
<keyword evidence="4" id="KW-0227">DNA damage</keyword>
<dbReference type="PANTHER" id="PTHR11472">
    <property type="entry name" value="DNA REPAIR DEAD HELICASE RAD3/XP-D SUBFAMILY MEMBER"/>
    <property type="match status" value="1"/>
</dbReference>
<organism evidence="15 16">
    <name type="scientific">Ureibacillus manganicus DSM 26584</name>
    <dbReference type="NCBI Taxonomy" id="1384049"/>
    <lineage>
        <taxon>Bacteria</taxon>
        <taxon>Bacillati</taxon>
        <taxon>Bacillota</taxon>
        <taxon>Bacilli</taxon>
        <taxon>Bacillales</taxon>
        <taxon>Caryophanaceae</taxon>
        <taxon>Ureibacillus</taxon>
    </lineage>
</organism>
<keyword evidence="3" id="KW-0547">Nucleotide-binding</keyword>
<dbReference type="eggNOG" id="COG1199">
    <property type="taxonomic scope" value="Bacteria"/>
</dbReference>
<feature type="domain" description="Helicase ATP-binding" evidence="14">
    <location>
        <begin position="181"/>
        <end position="437"/>
    </location>
</feature>
<dbReference type="STRING" id="1384049.CD29_02825"/>
<dbReference type="RefSeq" id="WP_036182617.1">
    <property type="nucleotide sequence ID" value="NZ_AVDA01000003.1"/>
</dbReference>
<dbReference type="Pfam" id="PF06733">
    <property type="entry name" value="DEAD_2"/>
    <property type="match status" value="1"/>
</dbReference>
<dbReference type="InterPro" id="IPR042493">
    <property type="entry name" value="XPD_DNA_FeS"/>
</dbReference>
<keyword evidence="1" id="KW-0004">4Fe-4S</keyword>
<name>A0A0A3I8V1_9BACL</name>
<evidence type="ECO:0000313" key="15">
    <source>
        <dbReference type="EMBL" id="KGR79910.1"/>
    </source>
</evidence>
<evidence type="ECO:0000313" key="16">
    <source>
        <dbReference type="Proteomes" id="UP000030416"/>
    </source>
</evidence>